<dbReference type="Pfam" id="PF04397">
    <property type="entry name" value="LytTR"/>
    <property type="match status" value="1"/>
</dbReference>
<dbReference type="Gene3D" id="2.40.50.1020">
    <property type="entry name" value="LytTr DNA-binding domain"/>
    <property type="match status" value="1"/>
</dbReference>
<dbReference type="PANTHER" id="PTHR37299">
    <property type="entry name" value="TRANSCRIPTIONAL REGULATOR-RELATED"/>
    <property type="match status" value="1"/>
</dbReference>
<evidence type="ECO:0000259" key="4">
    <source>
        <dbReference type="PROSITE" id="PS50930"/>
    </source>
</evidence>
<dbReference type="PROSITE" id="PS50110">
    <property type="entry name" value="RESPONSE_REGULATORY"/>
    <property type="match status" value="1"/>
</dbReference>
<sequence>MDIVICDDEALARERLVRMVTQLGHCVVAQANNGKQAIAAVEKFRPDAILLDIRMPEMNGLDCAVQLSQLDTPPAIVFCTAFDQYAIDAFKTHAMAYLLKPIPLDDLQHALHKATRLNQAQLQALPLQSRDLNSTVSQNTARQNIVARTHRGVELIPIEDIYYFFADQKYVTVRHKHGQVLIDETLKELENEFTADFIRIHRNALISLKHLEGLEMLANGQYQVRCREIDEKLLISRRHLPHIKERMQKL</sequence>
<name>A0A240ECJ2_9GAMM</name>
<evidence type="ECO:0000313" key="5">
    <source>
        <dbReference type="EMBL" id="SNX46271.1"/>
    </source>
</evidence>
<protein>
    <submittedName>
        <fullName evidence="5">Two component transcriptional regulator, LytTR family</fullName>
    </submittedName>
</protein>
<reference evidence="6" key="1">
    <citation type="submission" date="2016-09" db="EMBL/GenBank/DDBJ databases">
        <authorList>
            <person name="Varghese N."/>
            <person name="Submissions S."/>
        </authorList>
    </citation>
    <scope>NUCLEOTIDE SEQUENCE [LARGE SCALE GENOMIC DNA]</scope>
    <source>
        <strain evidence="6">ANC 4466</strain>
    </source>
</reference>
<keyword evidence="2" id="KW-0597">Phosphoprotein</keyword>
<evidence type="ECO:0000256" key="1">
    <source>
        <dbReference type="ARBA" id="ARBA00023012"/>
    </source>
</evidence>
<keyword evidence="6" id="KW-1185">Reference proteome</keyword>
<dbReference type="Pfam" id="PF00072">
    <property type="entry name" value="Response_reg"/>
    <property type="match status" value="1"/>
</dbReference>
<dbReference type="PANTHER" id="PTHR37299:SF1">
    <property type="entry name" value="STAGE 0 SPORULATION PROTEIN A HOMOLOG"/>
    <property type="match status" value="1"/>
</dbReference>
<dbReference type="InterPro" id="IPR001789">
    <property type="entry name" value="Sig_transdc_resp-reg_receiver"/>
</dbReference>
<accession>A0A240ECJ2</accession>
<dbReference type="AlphaFoldDB" id="A0A240ECJ2"/>
<dbReference type="SMART" id="SM00850">
    <property type="entry name" value="LytTR"/>
    <property type="match status" value="1"/>
</dbReference>
<dbReference type="GO" id="GO:0003677">
    <property type="term" value="F:DNA binding"/>
    <property type="evidence" value="ECO:0007669"/>
    <property type="project" value="InterPro"/>
</dbReference>
<dbReference type="GO" id="GO:0000156">
    <property type="term" value="F:phosphorelay response regulator activity"/>
    <property type="evidence" value="ECO:0007669"/>
    <property type="project" value="InterPro"/>
</dbReference>
<dbReference type="PROSITE" id="PS50930">
    <property type="entry name" value="HTH_LYTTR"/>
    <property type="match status" value="1"/>
</dbReference>
<feature type="modified residue" description="4-aspartylphosphate" evidence="2">
    <location>
        <position position="52"/>
    </location>
</feature>
<evidence type="ECO:0000259" key="3">
    <source>
        <dbReference type="PROSITE" id="PS50110"/>
    </source>
</evidence>
<evidence type="ECO:0000313" key="6">
    <source>
        <dbReference type="Proteomes" id="UP000219042"/>
    </source>
</evidence>
<dbReference type="RefSeq" id="WP_097080020.1">
    <property type="nucleotide sequence ID" value="NZ_BAABHT010000017.1"/>
</dbReference>
<dbReference type="SMART" id="SM00448">
    <property type="entry name" value="REC"/>
    <property type="match status" value="1"/>
</dbReference>
<feature type="domain" description="Response regulatory" evidence="3">
    <location>
        <begin position="2"/>
        <end position="115"/>
    </location>
</feature>
<proteinExistence type="predicted"/>
<keyword evidence="1" id="KW-0902">Two-component regulatory system</keyword>
<organism evidence="5 6">
    <name type="scientific">Acinetobacter puyangensis</name>
    <dbReference type="NCBI Taxonomy" id="1096779"/>
    <lineage>
        <taxon>Bacteria</taxon>
        <taxon>Pseudomonadati</taxon>
        <taxon>Pseudomonadota</taxon>
        <taxon>Gammaproteobacteria</taxon>
        <taxon>Moraxellales</taxon>
        <taxon>Moraxellaceae</taxon>
        <taxon>Acinetobacter</taxon>
    </lineage>
</organism>
<dbReference type="OrthoDB" id="236568at2"/>
<dbReference type="Proteomes" id="UP000219042">
    <property type="component" value="Unassembled WGS sequence"/>
</dbReference>
<evidence type="ECO:0000256" key="2">
    <source>
        <dbReference type="PROSITE-ProRule" id="PRU00169"/>
    </source>
</evidence>
<dbReference type="EMBL" id="OANT01000010">
    <property type="protein sequence ID" value="SNX46271.1"/>
    <property type="molecule type" value="Genomic_DNA"/>
</dbReference>
<dbReference type="InterPro" id="IPR046947">
    <property type="entry name" value="LytR-like"/>
</dbReference>
<dbReference type="SUPFAM" id="SSF52172">
    <property type="entry name" value="CheY-like"/>
    <property type="match status" value="1"/>
</dbReference>
<feature type="domain" description="HTH LytTR-type" evidence="4">
    <location>
        <begin position="145"/>
        <end position="249"/>
    </location>
</feature>
<dbReference type="InterPro" id="IPR011006">
    <property type="entry name" value="CheY-like_superfamily"/>
</dbReference>
<dbReference type="InterPro" id="IPR007492">
    <property type="entry name" value="LytTR_DNA-bd_dom"/>
</dbReference>
<dbReference type="Gene3D" id="3.40.50.2300">
    <property type="match status" value="1"/>
</dbReference>
<gene>
    <name evidence="5" type="ORF">SAMN05421731_11018</name>
</gene>